<evidence type="ECO:0000313" key="5">
    <source>
        <dbReference type="Proteomes" id="UP000319267"/>
    </source>
</evidence>
<dbReference type="Pfam" id="PF13439">
    <property type="entry name" value="Glyco_transf_4"/>
    <property type="match status" value="1"/>
</dbReference>
<evidence type="ECO:0000259" key="2">
    <source>
        <dbReference type="Pfam" id="PF00534"/>
    </source>
</evidence>
<dbReference type="AlphaFoldDB" id="A0A521DKT4"/>
<keyword evidence="5" id="KW-1185">Reference proteome</keyword>
<dbReference type="PANTHER" id="PTHR46401">
    <property type="entry name" value="GLYCOSYLTRANSFERASE WBBK-RELATED"/>
    <property type="match status" value="1"/>
</dbReference>
<feature type="domain" description="Glycosyltransferase subfamily 4-like N-terminal" evidence="3">
    <location>
        <begin position="14"/>
        <end position="160"/>
    </location>
</feature>
<dbReference type="InterPro" id="IPR001296">
    <property type="entry name" value="Glyco_trans_1"/>
</dbReference>
<dbReference type="RefSeq" id="WP_162615492.1">
    <property type="nucleotide sequence ID" value="NZ_CP043612.1"/>
</dbReference>
<dbReference type="SUPFAM" id="SSF53756">
    <property type="entry name" value="UDP-Glycosyltransferase/glycogen phosphorylase"/>
    <property type="match status" value="1"/>
</dbReference>
<accession>A0A521DKT4</accession>
<dbReference type="CDD" id="cd03809">
    <property type="entry name" value="GT4_MtfB-like"/>
    <property type="match status" value="1"/>
</dbReference>
<name>A0A521DKT4_9FLAO</name>
<dbReference type="EMBL" id="FXTQ01000003">
    <property type="protein sequence ID" value="SMO71711.1"/>
    <property type="molecule type" value="Genomic_DNA"/>
</dbReference>
<dbReference type="InterPro" id="IPR028098">
    <property type="entry name" value="Glyco_trans_4-like_N"/>
</dbReference>
<dbReference type="GO" id="GO:0016757">
    <property type="term" value="F:glycosyltransferase activity"/>
    <property type="evidence" value="ECO:0007669"/>
    <property type="project" value="InterPro"/>
</dbReference>
<protein>
    <submittedName>
        <fullName evidence="4">Glycosyl transferases group 1</fullName>
    </submittedName>
</protein>
<proteinExistence type="predicted"/>
<keyword evidence="1 4" id="KW-0808">Transferase</keyword>
<feature type="domain" description="Glycosyl transferase family 1" evidence="2">
    <location>
        <begin position="172"/>
        <end position="319"/>
    </location>
</feature>
<evidence type="ECO:0000256" key="1">
    <source>
        <dbReference type="ARBA" id="ARBA00022679"/>
    </source>
</evidence>
<evidence type="ECO:0000259" key="3">
    <source>
        <dbReference type="Pfam" id="PF13439"/>
    </source>
</evidence>
<evidence type="ECO:0000313" key="4">
    <source>
        <dbReference type="EMBL" id="SMO71711.1"/>
    </source>
</evidence>
<dbReference type="PANTHER" id="PTHR46401:SF2">
    <property type="entry name" value="GLYCOSYLTRANSFERASE WBBK-RELATED"/>
    <property type="match status" value="1"/>
</dbReference>
<reference evidence="4 5" key="1">
    <citation type="submission" date="2017-05" db="EMBL/GenBank/DDBJ databases">
        <authorList>
            <person name="Varghese N."/>
            <person name="Submissions S."/>
        </authorList>
    </citation>
    <scope>NUCLEOTIDE SEQUENCE [LARGE SCALE GENOMIC DNA]</scope>
    <source>
        <strain evidence="4 5">DSM 29982</strain>
    </source>
</reference>
<gene>
    <name evidence="4" type="ORF">SAMN06265220_10395</name>
</gene>
<dbReference type="Proteomes" id="UP000319267">
    <property type="component" value="Unassembled WGS sequence"/>
</dbReference>
<dbReference type="Gene3D" id="3.40.50.2000">
    <property type="entry name" value="Glycogen Phosphorylase B"/>
    <property type="match status" value="2"/>
</dbReference>
<organism evidence="4 5">
    <name type="scientific">Flavobacterium nitrogenifigens</name>
    <dbReference type="NCBI Taxonomy" id="1617283"/>
    <lineage>
        <taxon>Bacteria</taxon>
        <taxon>Pseudomonadati</taxon>
        <taxon>Bacteroidota</taxon>
        <taxon>Flavobacteriia</taxon>
        <taxon>Flavobacteriales</taxon>
        <taxon>Flavobacteriaceae</taxon>
        <taxon>Flavobacterium</taxon>
    </lineage>
</organism>
<dbReference type="Pfam" id="PF00534">
    <property type="entry name" value="Glycos_transf_1"/>
    <property type="match status" value="1"/>
</dbReference>
<sequence length="345" mass="39942">MIVINSRFLTQPVTGVQRFAIELAKELRRANSEIVFLTPKNIIHNDVANELGAKVLGRTTGHLWEQVELYAYVRMKKALLISLCNTGPLFFKNQIVAIHDISYKICPEWFSKRFVFFYNLLIPQLLKVSKAIVTVSNTSKKELIEKLNVPEEKITVVYNALAPVFQKKELEKKFSGKIPIDCHYILSVSSHHPRKNFNRLVNAFKGIEKDDLKLYIIGNVNKDFKLDKKYTSKNIIYLENIADEELVYYYKFAKLFVFPSLYEGFGIPIIEALSQNTKICVSDIPVFREICGENVTYFDPLDENDIKNKILKSLDNYELFSYNLSRFSWEDGAIKVLKLIKENQS</sequence>